<reference evidence="2 3" key="1">
    <citation type="journal article" date="2012" name="J. Bacteriol.">
        <title>Genome sequence of the model hyperthermophilic archaeon Thermococcus litoralis NS-C.</title>
        <authorList>
            <person name="Gardner A.F."/>
            <person name="Kumar S."/>
            <person name="Perler F.B."/>
        </authorList>
    </citation>
    <scope>NUCLEOTIDE SEQUENCE [LARGE SCALE GENOMIC DNA]</scope>
    <source>
        <strain evidence="3">ATCC 51850 / DSM 5473 / JCM 8560 / NS-C</strain>
    </source>
</reference>
<evidence type="ECO:0000256" key="1">
    <source>
        <dbReference type="SAM" id="Phobius"/>
    </source>
</evidence>
<dbReference type="EMBL" id="CP006670">
    <property type="protein sequence ID" value="EHR77988.1"/>
    <property type="molecule type" value="Genomic_DNA"/>
</dbReference>
<proteinExistence type="predicted"/>
<dbReference type="AlphaFoldDB" id="H3ZPT4"/>
<feature type="transmembrane region" description="Helical" evidence="1">
    <location>
        <begin position="114"/>
        <end position="139"/>
    </location>
</feature>
<evidence type="ECO:0000313" key="3">
    <source>
        <dbReference type="Proteomes" id="UP000015502"/>
    </source>
</evidence>
<dbReference type="OrthoDB" id="377791at2157"/>
<dbReference type="RefSeq" id="WP_004069205.1">
    <property type="nucleotide sequence ID" value="NC_022084.1"/>
</dbReference>
<dbReference type="GeneID" id="16550515"/>
<protein>
    <submittedName>
        <fullName evidence="2">Uncharacterized protein</fullName>
    </submittedName>
</protein>
<dbReference type="Proteomes" id="UP000015502">
    <property type="component" value="Chromosome"/>
</dbReference>
<name>H3ZPT4_THELN</name>
<dbReference type="PaxDb" id="523849-OCC_04702"/>
<accession>H3ZPT4</accession>
<dbReference type="KEGG" id="tlt:OCC_04702"/>
<evidence type="ECO:0000313" key="2">
    <source>
        <dbReference type="EMBL" id="EHR77988.1"/>
    </source>
</evidence>
<sequence length="335" mass="37065">MKRTAGVVFIFLLFGLVVNPALATKDATQHSNETDSSTVYHVSVQGISFVVFAFPGEDGKVPTKGEVISMLESYLNGSSLSGYYASTLELNGYPSSSKAPIMPQFALPPLPVEIPAIAVGGTTLILIGVPALIALVLIIEYRDDIEDKVKNEYEKIKNTRYSIEIREVSNTFRKRSFKTTGRIALSASTIEVLLRNSTIPSLEPAVSTLKKGNFVHFIDHMLPAIAGELVAVQVIQEKYKGKIVVVSKNGKAGPDFRVELPSEEVPWEAKGKWWRSPNGQLKRGYCQIQRYTEEKRGYVSVLVILEKLKEVLNSDPSVIFIGWYDRSGLVDCSKY</sequence>
<organism evidence="2 3">
    <name type="scientific">Thermococcus litoralis (strain ATCC 51850 / DSM 5473 / JCM 8560 / NS-C)</name>
    <dbReference type="NCBI Taxonomy" id="523849"/>
    <lineage>
        <taxon>Archaea</taxon>
        <taxon>Methanobacteriati</taxon>
        <taxon>Methanobacteriota</taxon>
        <taxon>Thermococci</taxon>
        <taxon>Thermococcales</taxon>
        <taxon>Thermococcaceae</taxon>
        <taxon>Thermococcus</taxon>
    </lineage>
</organism>
<gene>
    <name evidence="2" type="ORF">OCC_04702</name>
</gene>
<keyword evidence="1" id="KW-1133">Transmembrane helix</keyword>
<keyword evidence="1" id="KW-0812">Transmembrane</keyword>
<dbReference type="STRING" id="523849.OCC_04702"/>
<keyword evidence="1" id="KW-0472">Membrane</keyword>
<keyword evidence="3" id="KW-1185">Reference proteome</keyword>
<dbReference type="HOGENOM" id="CLU_827995_0_0_2"/>